<dbReference type="RefSeq" id="WP_188596169.1">
    <property type="nucleotide sequence ID" value="NZ_BMNL01000002.1"/>
</dbReference>
<dbReference type="OrthoDB" id="25947at2157"/>
<reference evidence="1" key="1">
    <citation type="journal article" date="2014" name="Int. J. Syst. Evol. Microbiol.">
        <title>Complete genome sequence of Corynebacterium casei LMG S-19264T (=DSM 44701T), isolated from a smear-ripened cheese.</title>
        <authorList>
            <consortium name="US DOE Joint Genome Institute (JGI-PGF)"/>
            <person name="Walter F."/>
            <person name="Albersmeier A."/>
            <person name="Kalinowski J."/>
            <person name="Ruckert C."/>
        </authorList>
    </citation>
    <scope>NUCLEOTIDE SEQUENCE</scope>
    <source>
        <strain evidence="1">JCM 10088</strain>
    </source>
</reference>
<dbReference type="Proteomes" id="UP000610960">
    <property type="component" value="Unassembled WGS sequence"/>
</dbReference>
<gene>
    <name evidence="1" type="ORF">GCM10007981_08260</name>
</gene>
<dbReference type="SUPFAM" id="SSF52540">
    <property type="entry name" value="P-loop containing nucleoside triphosphate hydrolases"/>
    <property type="match status" value="1"/>
</dbReference>
<reference evidence="1" key="2">
    <citation type="submission" date="2020-09" db="EMBL/GenBank/DDBJ databases">
        <authorList>
            <person name="Sun Q."/>
            <person name="Ohkuma M."/>
        </authorList>
    </citation>
    <scope>NUCLEOTIDE SEQUENCE</scope>
    <source>
        <strain evidence="1">JCM 10088</strain>
    </source>
</reference>
<name>A0A830GUD2_9CREN</name>
<dbReference type="AlphaFoldDB" id="A0A830GUD2"/>
<proteinExistence type="predicted"/>
<protein>
    <submittedName>
        <fullName evidence="1">Uncharacterized protein</fullName>
    </submittedName>
</protein>
<sequence length="345" mass="37307">MLVKVRSRFANDVEKELDLSPITLITGFPGIGKSLVLKTIYGLLSGVGSDLGLILMPNGSVELTFNTSQWRLDRINDRLSAANLPTIDGLITISASRRGNDVEQAVKTDKGTLLVARRGNEGSSIKVPLDVEVKDGGLFLSIDGLSLRGSNAVQLIDEFASLYETVIDAVKFLADQVGKLRVYYLGPYFDFPAVSRVSGEKWVGSHGEHTAEVLARLSMDPKMDGKMRFLRKALDQLGYRRLRAGLMGDGIGITYVDKNGNEVMGGELPCSLKNILTISAQLMASESGSIILVDNMDYCLDEKSSSILASLLKELGAGKQVIGEVHTQLLSNLVDSNYVTIHAVG</sequence>
<comment type="caution">
    <text evidence="1">The sequence shown here is derived from an EMBL/GenBank/DDBJ whole genome shotgun (WGS) entry which is preliminary data.</text>
</comment>
<dbReference type="EMBL" id="BMNL01000002">
    <property type="protein sequence ID" value="GGP20388.1"/>
    <property type="molecule type" value="Genomic_DNA"/>
</dbReference>
<evidence type="ECO:0000313" key="1">
    <source>
        <dbReference type="EMBL" id="GGP20388.1"/>
    </source>
</evidence>
<organism evidence="1 2">
    <name type="scientific">Thermocladium modestius</name>
    <dbReference type="NCBI Taxonomy" id="62609"/>
    <lineage>
        <taxon>Archaea</taxon>
        <taxon>Thermoproteota</taxon>
        <taxon>Thermoprotei</taxon>
        <taxon>Thermoproteales</taxon>
        <taxon>Thermoproteaceae</taxon>
        <taxon>Thermocladium</taxon>
    </lineage>
</organism>
<keyword evidence="2" id="KW-1185">Reference proteome</keyword>
<accession>A0A830GUD2</accession>
<dbReference type="InterPro" id="IPR027417">
    <property type="entry name" value="P-loop_NTPase"/>
</dbReference>
<evidence type="ECO:0000313" key="2">
    <source>
        <dbReference type="Proteomes" id="UP000610960"/>
    </source>
</evidence>